<dbReference type="Pfam" id="PF22468">
    <property type="entry name" value="ACT_9"/>
    <property type="match status" value="1"/>
</dbReference>
<keyword evidence="10" id="KW-0220">Diaminopimelate biosynthesis</keyword>
<dbReference type="PROSITE" id="PS00324">
    <property type="entry name" value="ASPARTOKINASE"/>
    <property type="match status" value="1"/>
</dbReference>
<keyword evidence="11" id="KW-0457">Lysine biosynthesis</keyword>
<evidence type="ECO:0000256" key="14">
    <source>
        <dbReference type="RuleBase" id="RU004249"/>
    </source>
</evidence>
<proteinExistence type="inferred from homology"/>
<dbReference type="PANTHER" id="PTHR21499">
    <property type="entry name" value="ASPARTATE KINASE"/>
    <property type="match status" value="1"/>
</dbReference>
<feature type="domain" description="ACT" evidence="15">
    <location>
        <begin position="388"/>
        <end position="450"/>
    </location>
</feature>
<evidence type="ECO:0000256" key="13">
    <source>
        <dbReference type="RuleBase" id="RU003448"/>
    </source>
</evidence>
<gene>
    <name evidence="16" type="ORF">J2R98_000773</name>
</gene>
<evidence type="ECO:0000256" key="9">
    <source>
        <dbReference type="ARBA" id="ARBA00022840"/>
    </source>
</evidence>
<comment type="pathway">
    <text evidence="2 14">Amino-acid biosynthesis; L-lysine biosynthesis via DAP pathway; (S)-tetrahydrodipicolinate from L-aspartate: step 1/4.</text>
</comment>
<comment type="function">
    <text evidence="1">Catalyzes the phosphorylation of the beta-carboxyl group of aspartic acid with ATP to yield 4-phospho-L-aspartate, which is involved in the branched biosynthetic pathway leading to the biosynthesis of amino acids threonine, isoleucine and methionine.</text>
</comment>
<evidence type="ECO:0000256" key="7">
    <source>
        <dbReference type="ARBA" id="ARBA00022741"/>
    </source>
</evidence>
<dbReference type="EMBL" id="JAUSUP010000001">
    <property type="protein sequence ID" value="MDQ0350970.1"/>
    <property type="molecule type" value="Genomic_DNA"/>
</dbReference>
<evidence type="ECO:0000256" key="10">
    <source>
        <dbReference type="ARBA" id="ARBA00022915"/>
    </source>
</evidence>
<evidence type="ECO:0000256" key="12">
    <source>
        <dbReference type="ARBA" id="ARBA00047872"/>
    </source>
</evidence>
<dbReference type="InterPro" id="IPR002912">
    <property type="entry name" value="ACT_dom"/>
</dbReference>
<dbReference type="InterPro" id="IPR018042">
    <property type="entry name" value="Aspartate_kinase_CS"/>
</dbReference>
<dbReference type="InterPro" id="IPR045865">
    <property type="entry name" value="ACT-like_dom_sf"/>
</dbReference>
<comment type="caution">
    <text evidence="16">The sequence shown here is derived from an EMBL/GenBank/DDBJ whole genome shotgun (WGS) entry which is preliminary data.</text>
</comment>
<keyword evidence="7" id="KW-0547">Nucleotide-binding</keyword>
<organism evidence="16 17">
    <name type="scientific">Alkalibacillus filiformis</name>
    <dbReference type="NCBI Taxonomy" id="200990"/>
    <lineage>
        <taxon>Bacteria</taxon>
        <taxon>Bacillati</taxon>
        <taxon>Bacillota</taxon>
        <taxon>Bacilli</taxon>
        <taxon>Bacillales</taxon>
        <taxon>Bacillaceae</taxon>
        <taxon>Alkalibacillus</taxon>
    </lineage>
</organism>
<dbReference type="InterPro" id="IPR054352">
    <property type="entry name" value="ACT_Aspartokinase"/>
</dbReference>
<comment type="catalytic activity">
    <reaction evidence="12 13">
        <text>L-aspartate + ATP = 4-phospho-L-aspartate + ADP</text>
        <dbReference type="Rhea" id="RHEA:23776"/>
        <dbReference type="ChEBI" id="CHEBI:29991"/>
        <dbReference type="ChEBI" id="CHEBI:30616"/>
        <dbReference type="ChEBI" id="CHEBI:57535"/>
        <dbReference type="ChEBI" id="CHEBI:456216"/>
        <dbReference type="EC" id="2.7.2.4"/>
    </reaction>
</comment>
<sequence>MKVAKFGGSSVADSSMLGQVASIIEADQDRKFIVVSAPGKRYDDDVKVTDLFIQLGEQYDSGQNYEETLFKISQRFMSITEELELSKDIVARIENESRRLLRETTNTTHLMDALKAMGEDSLARILSAYLNKRGTKATYVNPKDAGVIVSSDPSGAQILEKSYEQIHRLREREGVVVIPGFFGYTEAGVLTAFPRGGSDISGSIIAAGVQAELYENFTDVSSVYCVNPKIVDRPKEIHTLTYKEMRELSYAGFSVFHDEALIPAFKKNIPVCIKNTNDPDCRGTMIVASKKDNGQPVVGIASDTGFSTIYVRKYLMNREIGFGQNLLRILAEENISFEHAPSGIDDMSVIIRTEDLKGDKEETLMNRIKNELQVDTVDVTHGLAMIMLVGEGMSNRLNVASKATKAFAEADVNIDMINQGSSEVSMMFGIYEENLNEAIKSLYQEFFLTE</sequence>
<evidence type="ECO:0000256" key="5">
    <source>
        <dbReference type="ARBA" id="ARBA00010122"/>
    </source>
</evidence>
<evidence type="ECO:0000313" key="17">
    <source>
        <dbReference type="Proteomes" id="UP001236723"/>
    </source>
</evidence>
<protein>
    <recommendedName>
        <fullName evidence="13">Aspartokinase</fullName>
        <ecNumber evidence="13">2.7.2.4</ecNumber>
    </recommendedName>
</protein>
<evidence type="ECO:0000313" key="16">
    <source>
        <dbReference type="EMBL" id="MDQ0350970.1"/>
    </source>
</evidence>
<dbReference type="Proteomes" id="UP001236723">
    <property type="component" value="Unassembled WGS sequence"/>
</dbReference>
<reference evidence="16 17" key="1">
    <citation type="submission" date="2023-07" db="EMBL/GenBank/DDBJ databases">
        <title>Genomic Encyclopedia of Type Strains, Phase IV (KMG-IV): sequencing the most valuable type-strain genomes for metagenomic binning, comparative biology and taxonomic classification.</title>
        <authorList>
            <person name="Goeker M."/>
        </authorList>
    </citation>
    <scope>NUCLEOTIDE SEQUENCE [LARGE SCALE GENOMIC DNA]</scope>
    <source>
        <strain evidence="16 17">DSM 15448</strain>
    </source>
</reference>
<evidence type="ECO:0000259" key="15">
    <source>
        <dbReference type="PROSITE" id="PS51671"/>
    </source>
</evidence>
<dbReference type="RefSeq" id="WP_307066282.1">
    <property type="nucleotide sequence ID" value="NZ_JAUSUP010000001.1"/>
</dbReference>
<dbReference type="SUPFAM" id="SSF55021">
    <property type="entry name" value="ACT-like"/>
    <property type="match status" value="2"/>
</dbReference>
<dbReference type="PANTHER" id="PTHR21499:SF67">
    <property type="entry name" value="ASPARTOKINASE 3"/>
    <property type="match status" value="1"/>
</dbReference>
<dbReference type="CDD" id="cd04916">
    <property type="entry name" value="ACT_AKiii-YclM-BS_2"/>
    <property type="match status" value="1"/>
</dbReference>
<dbReference type="InterPro" id="IPR001048">
    <property type="entry name" value="Asp/Glu/Uridylate_kinase"/>
</dbReference>
<accession>A0ABU0DRA5</accession>
<name>A0ABU0DRA5_9BACI</name>
<dbReference type="NCBIfam" id="NF006540">
    <property type="entry name" value="PRK09034.1"/>
    <property type="match status" value="1"/>
</dbReference>
<keyword evidence="17" id="KW-1185">Reference proteome</keyword>
<dbReference type="Gene3D" id="3.40.1160.10">
    <property type="entry name" value="Acetylglutamate kinase-like"/>
    <property type="match status" value="1"/>
</dbReference>
<keyword evidence="9" id="KW-0067">ATP-binding</keyword>
<dbReference type="InterPro" id="IPR001341">
    <property type="entry name" value="Asp_kinase"/>
</dbReference>
<evidence type="ECO:0000256" key="11">
    <source>
        <dbReference type="ARBA" id="ARBA00023154"/>
    </source>
</evidence>
<keyword evidence="8 13" id="KW-0418">Kinase</keyword>
<dbReference type="PIRSF" id="PIRSF000726">
    <property type="entry name" value="Asp_kin"/>
    <property type="match status" value="1"/>
</dbReference>
<dbReference type="PROSITE" id="PS51671">
    <property type="entry name" value="ACT"/>
    <property type="match status" value="1"/>
</dbReference>
<evidence type="ECO:0000256" key="8">
    <source>
        <dbReference type="ARBA" id="ARBA00022777"/>
    </source>
</evidence>
<dbReference type="InterPro" id="IPR005260">
    <property type="entry name" value="Asp_kin_monofn"/>
</dbReference>
<evidence type="ECO:0000256" key="4">
    <source>
        <dbReference type="ARBA" id="ARBA00005139"/>
    </source>
</evidence>
<keyword evidence="14" id="KW-0028">Amino-acid biosynthesis</keyword>
<dbReference type="NCBIfam" id="TIGR00657">
    <property type="entry name" value="asp_kinases"/>
    <property type="match status" value="1"/>
</dbReference>
<evidence type="ECO:0000256" key="3">
    <source>
        <dbReference type="ARBA" id="ARBA00004986"/>
    </source>
</evidence>
<evidence type="ECO:0000256" key="1">
    <source>
        <dbReference type="ARBA" id="ARBA00003121"/>
    </source>
</evidence>
<comment type="similarity">
    <text evidence="5 13">Belongs to the aspartokinase family.</text>
</comment>
<evidence type="ECO:0000256" key="2">
    <source>
        <dbReference type="ARBA" id="ARBA00004766"/>
    </source>
</evidence>
<dbReference type="SUPFAM" id="SSF53633">
    <property type="entry name" value="Carbamate kinase-like"/>
    <property type="match status" value="1"/>
</dbReference>
<evidence type="ECO:0000256" key="6">
    <source>
        <dbReference type="ARBA" id="ARBA00022679"/>
    </source>
</evidence>
<dbReference type="EC" id="2.7.2.4" evidence="13"/>
<dbReference type="CDD" id="cd04911">
    <property type="entry name" value="ACT_AKiii-YclM-BS_1"/>
    <property type="match status" value="1"/>
</dbReference>
<dbReference type="Pfam" id="PF00696">
    <property type="entry name" value="AA_kinase"/>
    <property type="match status" value="1"/>
</dbReference>
<dbReference type="Gene3D" id="1.20.120.1320">
    <property type="entry name" value="Aspartokinase, catalytic domain"/>
    <property type="match status" value="1"/>
</dbReference>
<comment type="pathway">
    <text evidence="3 14">Amino-acid biosynthesis; L-methionine biosynthesis via de novo pathway; L-homoserine from L-aspartate: step 1/3.</text>
</comment>
<dbReference type="Gene3D" id="3.30.2130.10">
    <property type="entry name" value="VC0802-like"/>
    <property type="match status" value="1"/>
</dbReference>
<keyword evidence="6 13" id="KW-0808">Transferase</keyword>
<dbReference type="GO" id="GO:0004072">
    <property type="term" value="F:aspartate kinase activity"/>
    <property type="evidence" value="ECO:0007669"/>
    <property type="project" value="UniProtKB-EC"/>
</dbReference>
<dbReference type="InterPro" id="IPR036393">
    <property type="entry name" value="AceGlu_kinase-like_sf"/>
</dbReference>
<dbReference type="InterPro" id="IPR042199">
    <property type="entry name" value="AsparK_Bifunc_asparK/hSer_DH"/>
</dbReference>
<comment type="pathway">
    <text evidence="4 14">Amino-acid biosynthesis; L-threonine biosynthesis; L-threonine from L-aspartate: step 1/5.</text>
</comment>